<dbReference type="Pfam" id="PF13393">
    <property type="entry name" value="tRNA-synt_His"/>
    <property type="match status" value="1"/>
</dbReference>
<feature type="binding site" evidence="9">
    <location>
        <position position="132"/>
    </location>
    <ligand>
        <name>L-histidine</name>
        <dbReference type="ChEBI" id="CHEBI:57595"/>
    </ligand>
</feature>
<evidence type="ECO:0000256" key="1">
    <source>
        <dbReference type="ARBA" id="ARBA00004496"/>
    </source>
</evidence>
<dbReference type="GO" id="GO:0005737">
    <property type="term" value="C:cytoplasm"/>
    <property type="evidence" value="ECO:0007669"/>
    <property type="project" value="UniProtKB-SubCell"/>
</dbReference>
<organism evidence="11 12">
    <name type="scientific">Alkanindiges illinoisensis</name>
    <dbReference type="NCBI Taxonomy" id="197183"/>
    <lineage>
        <taxon>Bacteria</taxon>
        <taxon>Pseudomonadati</taxon>
        <taxon>Pseudomonadota</taxon>
        <taxon>Gammaproteobacteria</taxon>
        <taxon>Moraxellales</taxon>
        <taxon>Moraxellaceae</taxon>
        <taxon>Alkanindiges</taxon>
    </lineage>
</organism>
<dbReference type="NCBIfam" id="NF008935">
    <property type="entry name" value="PRK12292.1-1"/>
    <property type="match status" value="1"/>
</dbReference>
<comment type="pathway">
    <text evidence="2 8">Amino-acid biosynthesis; L-histidine biosynthesis; L-histidine from 5-phospho-alpha-D-ribose 1-diphosphate: step 1/9.</text>
</comment>
<dbReference type="InterPro" id="IPR004516">
    <property type="entry name" value="HisRS/HisZ"/>
</dbReference>
<protein>
    <recommendedName>
        <fullName evidence="5 8">ATP phosphoribosyltransferase regulatory subunit</fullName>
    </recommendedName>
</protein>
<accession>A0A4Y7XFC3</accession>
<evidence type="ECO:0000256" key="5">
    <source>
        <dbReference type="ARBA" id="ARBA00020397"/>
    </source>
</evidence>
<evidence type="ECO:0000256" key="8">
    <source>
        <dbReference type="HAMAP-Rule" id="MF_00125"/>
    </source>
</evidence>
<gene>
    <name evidence="8" type="primary">hisZ</name>
    <name evidence="11" type="ORF">E2B99_03000</name>
</gene>
<comment type="caution">
    <text evidence="11">The sequence shown here is derived from an EMBL/GenBank/DDBJ whole genome shotgun (WGS) entry which is preliminary data.</text>
</comment>
<keyword evidence="11" id="KW-0808">Transferase</keyword>
<evidence type="ECO:0000256" key="9">
    <source>
        <dbReference type="PIRSR" id="PIRSR001549-1"/>
    </source>
</evidence>
<dbReference type="PANTHER" id="PTHR43707">
    <property type="entry name" value="HISTIDYL-TRNA SYNTHETASE"/>
    <property type="match status" value="1"/>
</dbReference>
<dbReference type="HAMAP" id="MF_00125">
    <property type="entry name" value="HisZ"/>
    <property type="match status" value="1"/>
</dbReference>
<evidence type="ECO:0000256" key="7">
    <source>
        <dbReference type="ARBA" id="ARBA00025246"/>
    </source>
</evidence>
<dbReference type="Gene3D" id="3.30.930.10">
    <property type="entry name" value="Bira Bifunctional Protein, Domain 2"/>
    <property type="match status" value="1"/>
</dbReference>
<comment type="miscellaneous">
    <text evidence="8">This function is generally fulfilled by the C-terminal part of HisG, which is missing in some bacteria such as this one.</text>
</comment>
<keyword evidence="6 8" id="KW-0963">Cytoplasm</keyword>
<dbReference type="InterPro" id="IPR045864">
    <property type="entry name" value="aa-tRNA-synth_II/BPL/LPL"/>
</dbReference>
<dbReference type="InterPro" id="IPR004517">
    <property type="entry name" value="HisZ"/>
</dbReference>
<keyword evidence="12" id="KW-1185">Reference proteome</keyword>
<sequence>MPVSETWLLPDGVADVLPEQAQVIEQLRRRLLDSLASRGYELVYTPFIEYVESLSLLNRNTSDLDLVTFKLIDQISGRLLGVRADITPQVARIDAHVRPVEGIARYCYAATVLHTRPQGLSASRAPLQLGAELFGCEGLEADLEMADLMLTLLQQAGFEHKLHLDLGHVGIFRNLARIAGLSDAQEAELTDLYQRKAIPELAEYTQTLNLGQDFYALGRYGNDLTTLKQQLSAQVLADQTLQQALNALEQAQAHVQQYWPTINVGVDAAELRGYHYHTGLMFAVYGPNRAVPLAQGGRYDGIGIAFGRERAATGFSCDLYVLAQANQANSMPIMLAPLGKDTELQAAIAQARQDGFVVIQALDEQDQHSRASQRLVHDGAIWQRQSV</sequence>
<comment type="subunit">
    <text evidence="4 8">Heteromultimer composed of HisG and HisZ subunits.</text>
</comment>
<comment type="function">
    <text evidence="7 8">Required for the first step of histidine biosynthesis. May allow the feedback regulation of ATP phosphoribosyltransferase activity by histidine.</text>
</comment>
<evidence type="ECO:0000313" key="11">
    <source>
        <dbReference type="EMBL" id="TEU30172.1"/>
    </source>
</evidence>
<dbReference type="GO" id="GO:0006427">
    <property type="term" value="P:histidyl-tRNA aminoacylation"/>
    <property type="evidence" value="ECO:0007669"/>
    <property type="project" value="TreeGrafter"/>
</dbReference>
<feature type="binding site" evidence="9">
    <location>
        <begin position="85"/>
        <end position="87"/>
    </location>
    <ligand>
        <name>L-histidine</name>
        <dbReference type="ChEBI" id="CHEBI:57595"/>
    </ligand>
</feature>
<feature type="domain" description="Class II Histidinyl-tRNA synthetase (HisRS)-like catalytic core" evidence="10">
    <location>
        <begin position="12"/>
        <end position="319"/>
    </location>
</feature>
<feature type="binding site" evidence="9">
    <location>
        <position position="128"/>
    </location>
    <ligand>
        <name>L-histidine</name>
        <dbReference type="ChEBI" id="CHEBI:57595"/>
    </ligand>
</feature>
<keyword evidence="8" id="KW-0028">Amino-acid biosynthesis</keyword>
<feature type="binding site" evidence="9">
    <location>
        <position position="272"/>
    </location>
    <ligand>
        <name>L-histidine</name>
        <dbReference type="ChEBI" id="CHEBI:57595"/>
    </ligand>
</feature>
<proteinExistence type="inferred from homology"/>
<reference evidence="11 12" key="1">
    <citation type="submission" date="2019-03" db="EMBL/GenBank/DDBJ databases">
        <title>Alkanindiges illinoisensis: a potential pathogenic isolated from ascites of a gastric cancer patient with abdominal metastasis.</title>
        <authorList>
            <person name="Hu X."/>
            <person name="Yang B."/>
            <person name="Yan X."/>
            <person name="Lin L."/>
            <person name="Zhao H."/>
            <person name="Zhou F."/>
            <person name="Su B."/>
            <person name="Chen J."/>
            <person name="Rui Y."/>
            <person name="Wang Q."/>
            <person name="Zheng L."/>
        </authorList>
    </citation>
    <scope>NUCLEOTIDE SEQUENCE [LARGE SCALE GENOMIC DNA]</scope>
    <source>
        <strain evidence="11 12">NFYY 23406</strain>
    </source>
</reference>
<evidence type="ECO:0000256" key="4">
    <source>
        <dbReference type="ARBA" id="ARBA00011496"/>
    </source>
</evidence>
<dbReference type="PANTHER" id="PTHR43707:SF1">
    <property type="entry name" value="HISTIDINE--TRNA LIGASE, MITOCHONDRIAL-RELATED"/>
    <property type="match status" value="1"/>
</dbReference>
<dbReference type="SUPFAM" id="SSF55681">
    <property type="entry name" value="Class II aaRS and biotin synthetases"/>
    <property type="match status" value="1"/>
</dbReference>
<evidence type="ECO:0000259" key="10">
    <source>
        <dbReference type="Pfam" id="PF13393"/>
    </source>
</evidence>
<dbReference type="STRING" id="1120977.GCA_000619845_01144"/>
<dbReference type="GO" id="GO:0000105">
    <property type="term" value="P:L-histidine biosynthetic process"/>
    <property type="evidence" value="ECO:0007669"/>
    <property type="project" value="UniProtKB-UniRule"/>
</dbReference>
<dbReference type="PIRSF" id="PIRSF001549">
    <property type="entry name" value="His-tRNA_synth"/>
    <property type="match status" value="1"/>
</dbReference>
<dbReference type="NCBIfam" id="NF009086">
    <property type="entry name" value="PRK12421.1"/>
    <property type="match status" value="1"/>
</dbReference>
<evidence type="ECO:0000256" key="3">
    <source>
        <dbReference type="ARBA" id="ARBA00005539"/>
    </source>
</evidence>
<dbReference type="EMBL" id="SNTY01000011">
    <property type="protein sequence ID" value="TEU30172.1"/>
    <property type="molecule type" value="Genomic_DNA"/>
</dbReference>
<name>A0A4Y7XFC3_9GAMM</name>
<dbReference type="RefSeq" id="WP_134243499.1">
    <property type="nucleotide sequence ID" value="NZ_SNTY01000011.1"/>
</dbReference>
<keyword evidence="8" id="KW-0368">Histidine biosynthesis</keyword>
<evidence type="ECO:0000313" key="12">
    <source>
        <dbReference type="Proteomes" id="UP000297834"/>
    </source>
</evidence>
<dbReference type="AlphaFoldDB" id="A0A4Y7XFC3"/>
<dbReference type="GO" id="GO:0016757">
    <property type="term" value="F:glycosyltransferase activity"/>
    <property type="evidence" value="ECO:0007669"/>
    <property type="project" value="UniProtKB-KW"/>
</dbReference>
<dbReference type="GO" id="GO:0004821">
    <property type="term" value="F:histidine-tRNA ligase activity"/>
    <property type="evidence" value="ECO:0007669"/>
    <property type="project" value="TreeGrafter"/>
</dbReference>
<keyword evidence="11" id="KW-0328">Glycosyltransferase</keyword>
<evidence type="ECO:0000256" key="6">
    <source>
        <dbReference type="ARBA" id="ARBA00022490"/>
    </source>
</evidence>
<dbReference type="Proteomes" id="UP000297834">
    <property type="component" value="Unassembled WGS sequence"/>
</dbReference>
<evidence type="ECO:0000256" key="2">
    <source>
        <dbReference type="ARBA" id="ARBA00004667"/>
    </source>
</evidence>
<comment type="subcellular location">
    <subcellularLocation>
        <location evidence="1 8">Cytoplasm</location>
    </subcellularLocation>
</comment>
<dbReference type="UniPathway" id="UPA00031">
    <property type="reaction ID" value="UER00006"/>
</dbReference>
<comment type="similarity">
    <text evidence="3 8">Belongs to the class-II aminoacyl-tRNA synthetase family. HisZ subfamily.</text>
</comment>
<dbReference type="OrthoDB" id="9769617at2"/>
<dbReference type="InterPro" id="IPR041715">
    <property type="entry name" value="HisRS-like_core"/>
</dbReference>